<feature type="compositionally biased region" description="Gly residues" evidence="1">
    <location>
        <begin position="1064"/>
        <end position="1075"/>
    </location>
</feature>
<dbReference type="OrthoDB" id="349484at2759"/>
<feature type="compositionally biased region" description="Basic and acidic residues" evidence="1">
    <location>
        <begin position="88"/>
        <end position="98"/>
    </location>
</feature>
<dbReference type="OMA" id="NQNFLIY"/>
<gene>
    <name evidence="2" type="ORF">PKNOH_S03329800</name>
</gene>
<feature type="compositionally biased region" description="Polar residues" evidence="1">
    <location>
        <begin position="153"/>
        <end position="166"/>
    </location>
</feature>
<feature type="compositionally biased region" description="Basic residues" evidence="1">
    <location>
        <begin position="254"/>
        <end position="269"/>
    </location>
</feature>
<reference evidence="2 3" key="1">
    <citation type="submission" date="2017-05" db="EMBL/GenBank/DDBJ databases">
        <title>PacBio assembly of a Plasmodium knowlesi genome sequence with Hi-C correction and manual annotation of the SICAvar gene family.</title>
        <authorList>
            <person name="Lapp S.A."/>
            <person name="Geraldo J.A."/>
            <person name="Chien J.-T."/>
            <person name="Ay F."/>
            <person name="Pakala S.B."/>
            <person name="Batugedara G."/>
            <person name="Humphrey J.C."/>
            <person name="Debarry J.D."/>
            <person name="Le Roch K.G."/>
            <person name="Galinski M.R."/>
            <person name="Kissinger J.C."/>
        </authorList>
    </citation>
    <scope>NUCLEOTIDE SEQUENCE [LARGE SCALE GENOMIC DNA]</scope>
    <source>
        <strain evidence="3">Malayan Strain Pk1 (A+)</strain>
    </source>
</reference>
<accession>A0A1Y3DY50</accession>
<dbReference type="VEuPathDB" id="PlasmoDB:PKA1H_060020100"/>
<sequence>MHVQILPLDVRKRTMENNDSNHTSYYQSVTSKSNTINIFYEDIKQKKNEKLKSHEWKNEKHISEKRSKKGYHSNLAFFHHKRKNLGEKENRQFIENDKIGNSYPQRDLKKKSNNPQQSGKGNANVDKSKESLLIGASAGGTNTDGKNKLGQHVRSSNGNSGPSKQAHQGAYGKGDSRTLHESNHNSNHLGNHGEGVRLTKELLDDLNKRNNILGEDSEEEGDHDNQNFLIYVKKRIEQKKEEERREKRAERSRRLGRKTGGRIRRRVSRKITDGQTDGHWGEGYVGEPESIPPGHPKSANHIKNPSDGTYVNEIIGQYDTEENPNEYLENPPNASGYGVSPPSGDYNDDTKGTSNGNGENYNRLETYKTIEDSSSLFSDESTKAYVNRKNHVEFNMCENPCDIWYGLRKRNGKRIFISSLGVNGKNNKNKGRNSRSGNAKNGTSRGGHVWSAKGRSDLMRSSKRSGNVVGVVSSGTLNLTGIVNGKNTNNKKDKSKNVERYYISKKKASNGTLAKLSREKPKRKKSPKSNIRYVKYSAEWSSSYCSNVINSNDGNLSDNTIATMHIDGNCKYNEDSNEYRSGKGNNKHTYNNSATYSGNSKKGHRKNGKSNILLFNKIEGGNNFIISRNDHHQLAKKSSKKKSKKNIMTWSGRNNNYEKKHRVHFAPAKSGNKNIYYDNQVTKIRIKVGGSLGHLSDGIDKAAANTRPVTAVISPSDAVASTGHGLDRNDHSDGANNKEDEEVGRRSHTPIGGKNCSMDISADNCEGGDSFPREDNAYVDDPMKGDSNHLKTHSHSVHSGLIKRKENISNDTNVTPDNKYKTLNGSIPSIACYASMRQDYNENITPSCEKNYIKSSCANNGGEYRAEVKPSVDNVCSASQHKGVGLQGSHQSCKNGTKRMNTHKKHKINNHSNHTYNVVSSTCNPSVSNKEYEGNYMSYALAPDGGALSTTRIETGEYYGRNKGKDYVGASNFYHQHGGKNGGSNYHTHGNIHKPFDIIKEETFIVTESREKIISPDITYTGEQNRKYKNYYYNNAKFDLSYEIEDDVRKRKKKKWSANNSGNNGNGNCGHGGAPFGNKSFKSARERVQSLLAKRRGVDF</sequence>
<feature type="compositionally biased region" description="Basic and acidic residues" evidence="1">
    <location>
        <begin position="238"/>
        <end position="253"/>
    </location>
</feature>
<organism evidence="2 3">
    <name type="scientific">Plasmodium knowlesi</name>
    <dbReference type="NCBI Taxonomy" id="5850"/>
    <lineage>
        <taxon>Eukaryota</taxon>
        <taxon>Sar</taxon>
        <taxon>Alveolata</taxon>
        <taxon>Apicomplexa</taxon>
        <taxon>Aconoidasida</taxon>
        <taxon>Haemosporida</taxon>
        <taxon>Plasmodiidae</taxon>
        <taxon>Plasmodium</taxon>
        <taxon>Plasmodium (Plasmodium)</taxon>
    </lineage>
</organism>
<feature type="compositionally biased region" description="Polar residues" evidence="1">
    <location>
        <begin position="583"/>
        <end position="600"/>
    </location>
</feature>
<feature type="region of interest" description="Disordered" evidence="1">
    <location>
        <begin position="581"/>
        <end position="607"/>
    </location>
</feature>
<feature type="compositionally biased region" description="Basic and acidic residues" evidence="1">
    <location>
        <begin position="174"/>
        <end position="183"/>
    </location>
</feature>
<feature type="region of interest" description="Disordered" evidence="1">
    <location>
        <begin position="322"/>
        <end position="361"/>
    </location>
</feature>
<name>A0A1Y3DY50_PLAKN</name>
<evidence type="ECO:0000256" key="1">
    <source>
        <dbReference type="SAM" id="MobiDB-lite"/>
    </source>
</evidence>
<dbReference type="Proteomes" id="UP000195012">
    <property type="component" value="Unassembled WGS sequence"/>
</dbReference>
<dbReference type="VEuPathDB" id="PlasmoDB:PKNH_0615000"/>
<feature type="region of interest" description="Disordered" evidence="1">
    <location>
        <begin position="288"/>
        <end position="307"/>
    </location>
</feature>
<dbReference type="AlphaFoldDB" id="A0A1Y3DY50"/>
<feature type="compositionally biased region" description="Basic and acidic residues" evidence="1">
    <location>
        <begin position="725"/>
        <end position="738"/>
    </location>
</feature>
<feature type="region of interest" description="Disordered" evidence="1">
    <location>
        <begin position="88"/>
        <end position="195"/>
    </location>
</feature>
<feature type="region of interest" description="Disordered" evidence="1">
    <location>
        <begin position="238"/>
        <end position="283"/>
    </location>
</feature>
<evidence type="ECO:0000313" key="3">
    <source>
        <dbReference type="Proteomes" id="UP000195012"/>
    </source>
</evidence>
<protein>
    <submittedName>
        <fullName evidence="2">Uncharacterized protein</fullName>
    </submittedName>
</protein>
<feature type="region of interest" description="Disordered" evidence="1">
    <location>
        <begin position="717"/>
        <end position="759"/>
    </location>
</feature>
<feature type="region of interest" description="Disordered" evidence="1">
    <location>
        <begin position="1054"/>
        <end position="1075"/>
    </location>
</feature>
<evidence type="ECO:0000313" key="2">
    <source>
        <dbReference type="EMBL" id="OTN68236.1"/>
    </source>
</evidence>
<comment type="caution">
    <text evidence="2">The sequence shown here is derived from an EMBL/GenBank/DDBJ whole genome shotgun (WGS) entry which is preliminary data.</text>
</comment>
<proteinExistence type="predicted"/>
<feature type="region of interest" description="Disordered" evidence="1">
    <location>
        <begin position="421"/>
        <end position="465"/>
    </location>
</feature>
<dbReference type="EMBL" id="NETL01000017">
    <property type="protein sequence ID" value="OTN68236.1"/>
    <property type="molecule type" value="Genomic_DNA"/>
</dbReference>
<dbReference type="VEuPathDB" id="PlasmoDB:PKNOH_S03329800"/>
<dbReference type="eggNOG" id="ENOG502QXJA">
    <property type="taxonomic scope" value="Eukaryota"/>
</dbReference>